<feature type="domain" description="ABC transporter" evidence="8">
    <location>
        <begin position="329"/>
        <end position="550"/>
    </location>
</feature>
<dbReference type="InterPro" id="IPR003439">
    <property type="entry name" value="ABC_transporter-like_ATP-bd"/>
</dbReference>
<reference evidence="10 11" key="1">
    <citation type="submission" date="2020-05" db="EMBL/GenBank/DDBJ databases">
        <authorList>
            <person name="Whitworth D."/>
        </authorList>
    </citation>
    <scope>NUCLEOTIDE SEQUENCE [LARGE SCALE GENOMIC DNA]</scope>
    <source>
        <strain evidence="10 11">CA046A</strain>
    </source>
</reference>
<dbReference type="PANTHER" id="PTHR24221:SF233">
    <property type="entry name" value="ATP-BINDING_PERMEASE FUSION ABC TRANSPORTER-RELATED"/>
    <property type="match status" value="1"/>
</dbReference>
<dbReference type="InterPro" id="IPR036640">
    <property type="entry name" value="ABC1_TM_sf"/>
</dbReference>
<evidence type="ECO:0000259" key="9">
    <source>
        <dbReference type="PROSITE" id="PS50929"/>
    </source>
</evidence>
<dbReference type="SMART" id="SM00382">
    <property type="entry name" value="AAA"/>
    <property type="match status" value="1"/>
</dbReference>
<keyword evidence="2 7" id="KW-0812">Transmembrane</keyword>
<dbReference type="PROSITE" id="PS50893">
    <property type="entry name" value="ABC_TRANSPORTER_2"/>
    <property type="match status" value="1"/>
</dbReference>
<evidence type="ECO:0000256" key="2">
    <source>
        <dbReference type="ARBA" id="ARBA00022692"/>
    </source>
</evidence>
<evidence type="ECO:0000256" key="6">
    <source>
        <dbReference type="ARBA" id="ARBA00023136"/>
    </source>
</evidence>
<gene>
    <name evidence="10" type="ORF">HNS30_14320</name>
</gene>
<feature type="transmembrane region" description="Helical" evidence="7">
    <location>
        <begin position="229"/>
        <end position="254"/>
    </location>
</feature>
<dbReference type="GO" id="GO:0005524">
    <property type="term" value="F:ATP binding"/>
    <property type="evidence" value="ECO:0007669"/>
    <property type="project" value="UniProtKB-KW"/>
</dbReference>
<evidence type="ECO:0000256" key="5">
    <source>
        <dbReference type="ARBA" id="ARBA00022989"/>
    </source>
</evidence>
<dbReference type="Gene3D" id="1.20.1560.10">
    <property type="entry name" value="ABC transporter type 1, transmembrane domain"/>
    <property type="match status" value="1"/>
</dbReference>
<feature type="domain" description="ABC transmembrane type-1" evidence="9">
    <location>
        <begin position="15"/>
        <end position="291"/>
    </location>
</feature>
<feature type="transmembrane region" description="Helical" evidence="7">
    <location>
        <begin position="15"/>
        <end position="36"/>
    </location>
</feature>
<dbReference type="PANTHER" id="PTHR24221">
    <property type="entry name" value="ATP-BINDING CASSETTE SUB-FAMILY B"/>
    <property type="match status" value="1"/>
</dbReference>
<keyword evidence="4" id="KW-0067">ATP-binding</keyword>
<proteinExistence type="predicted"/>
<dbReference type="InterPro" id="IPR003593">
    <property type="entry name" value="AAA+_ATPase"/>
</dbReference>
<keyword evidence="3" id="KW-0547">Nucleotide-binding</keyword>
<name>A0A7Y4NDS3_9BACT</name>
<comment type="caution">
    <text evidence="10">The sequence shown here is derived from an EMBL/GenBank/DDBJ whole genome shotgun (WGS) entry which is preliminary data.</text>
</comment>
<dbReference type="Proteomes" id="UP000528460">
    <property type="component" value="Unassembled WGS sequence"/>
</dbReference>
<evidence type="ECO:0000259" key="8">
    <source>
        <dbReference type="PROSITE" id="PS50893"/>
    </source>
</evidence>
<comment type="subcellular location">
    <subcellularLocation>
        <location evidence="1">Cell membrane</location>
        <topology evidence="1">Multi-pass membrane protein</topology>
    </subcellularLocation>
</comment>
<dbReference type="Gene3D" id="3.40.50.300">
    <property type="entry name" value="P-loop containing nucleotide triphosphate hydrolases"/>
    <property type="match status" value="1"/>
</dbReference>
<dbReference type="PROSITE" id="PS50929">
    <property type="entry name" value="ABC_TM1F"/>
    <property type="match status" value="1"/>
</dbReference>
<dbReference type="GO" id="GO:0005886">
    <property type="term" value="C:plasma membrane"/>
    <property type="evidence" value="ECO:0007669"/>
    <property type="project" value="UniProtKB-SubCell"/>
</dbReference>
<dbReference type="EMBL" id="JABFJW010000094">
    <property type="protein sequence ID" value="NOK10209.1"/>
    <property type="molecule type" value="Genomic_DNA"/>
</dbReference>
<dbReference type="SUPFAM" id="SSF90123">
    <property type="entry name" value="ABC transporter transmembrane region"/>
    <property type="match status" value="1"/>
</dbReference>
<dbReference type="InterPro" id="IPR039421">
    <property type="entry name" value="Type_1_exporter"/>
</dbReference>
<dbReference type="PROSITE" id="PS00211">
    <property type="entry name" value="ABC_TRANSPORTER_1"/>
    <property type="match status" value="1"/>
</dbReference>
<accession>A0A7Y4NDS3</accession>
<dbReference type="InterPro" id="IPR005898">
    <property type="entry name" value="Cyc_pep_transpt_SyrD/YojI"/>
</dbReference>
<feature type="transmembrane region" description="Helical" evidence="7">
    <location>
        <begin position="125"/>
        <end position="143"/>
    </location>
</feature>
<dbReference type="GO" id="GO:1904680">
    <property type="term" value="F:peptide transmembrane transporter activity"/>
    <property type="evidence" value="ECO:0007669"/>
    <property type="project" value="InterPro"/>
</dbReference>
<organism evidence="10 11">
    <name type="scientific">Corallococcus exercitus</name>
    <dbReference type="NCBI Taxonomy" id="2316736"/>
    <lineage>
        <taxon>Bacteria</taxon>
        <taxon>Pseudomonadati</taxon>
        <taxon>Myxococcota</taxon>
        <taxon>Myxococcia</taxon>
        <taxon>Myxococcales</taxon>
        <taxon>Cystobacterineae</taxon>
        <taxon>Myxococcaceae</taxon>
        <taxon>Corallococcus</taxon>
    </lineage>
</organism>
<evidence type="ECO:0000256" key="3">
    <source>
        <dbReference type="ARBA" id="ARBA00022741"/>
    </source>
</evidence>
<evidence type="ECO:0000256" key="4">
    <source>
        <dbReference type="ARBA" id="ARBA00022840"/>
    </source>
</evidence>
<dbReference type="GO" id="GO:0034040">
    <property type="term" value="F:ATPase-coupled lipid transmembrane transporter activity"/>
    <property type="evidence" value="ECO:0007669"/>
    <property type="project" value="TreeGrafter"/>
</dbReference>
<dbReference type="NCBIfam" id="TIGR01194">
    <property type="entry name" value="cyc_pep_trnsptr"/>
    <property type="match status" value="1"/>
</dbReference>
<dbReference type="GO" id="GO:0015833">
    <property type="term" value="P:peptide transport"/>
    <property type="evidence" value="ECO:0007669"/>
    <property type="project" value="InterPro"/>
</dbReference>
<dbReference type="RefSeq" id="WP_171414491.1">
    <property type="nucleotide sequence ID" value="NZ_JABFJW010000094.1"/>
</dbReference>
<dbReference type="GO" id="GO:0140359">
    <property type="term" value="F:ABC-type transporter activity"/>
    <property type="evidence" value="ECO:0007669"/>
    <property type="project" value="InterPro"/>
</dbReference>
<keyword evidence="5 7" id="KW-1133">Transmembrane helix</keyword>
<dbReference type="AlphaFoldDB" id="A0A7Y4NDS3"/>
<evidence type="ECO:0000256" key="7">
    <source>
        <dbReference type="SAM" id="Phobius"/>
    </source>
</evidence>
<sequence>MNLLSLLFQASKGRFLASVLAGLVSGACGAGLIAMINRTLSDTQPHGSAEVAIFVGLVAAALVSRIMAQVLISQINQDALFDLRLKTSAQIAWAPLRQLEEQGSHRLLSALTEDLFHLTNAMAMLPRLVINASTVFGCLVYMVMLSRTLLLALVICLVLGIATYRLSTARAVRDMRRAREVQDELMLHFRGLTDGIKEIKLHARRRDDFLSRVVADAAGRVKDLQRRAATAFAVGSSWGMFLFFVVIGVLIFLLPRLTEVTTAALVGYTLAVLYLQTPLMSLMEGMPLISRGQVSHAKLEALGLSLASTTEMARETAETLDPRPSFQRLELRGATHRYRREHDDQTFTLGPIDLELRPGELLFIVGGNGSGKTTLAKLITGLYSPQEGEILLDGQPVTAQTREHYRQHFSAVFSDFHLFDRLMGMDAELSQAQGFLERLKLEHKVRLDGKAFSTTALSQGQRKRLALVTTLLEDRAIYLFDEWAADQDPAFKTVFYRELLPELKRRGKAVVVISHDDRYFDVADRLLRVESGRLISEPPSHALAEPPRAAS</sequence>
<evidence type="ECO:0000313" key="11">
    <source>
        <dbReference type="Proteomes" id="UP000528460"/>
    </source>
</evidence>
<dbReference type="InterPro" id="IPR011527">
    <property type="entry name" value="ABC1_TM_dom"/>
</dbReference>
<dbReference type="InterPro" id="IPR027417">
    <property type="entry name" value="P-loop_NTPase"/>
</dbReference>
<dbReference type="SUPFAM" id="SSF52540">
    <property type="entry name" value="P-loop containing nucleoside triphosphate hydrolases"/>
    <property type="match status" value="1"/>
</dbReference>
<feature type="transmembrane region" description="Helical" evidence="7">
    <location>
        <begin position="149"/>
        <end position="167"/>
    </location>
</feature>
<evidence type="ECO:0000313" key="10">
    <source>
        <dbReference type="EMBL" id="NOK10209.1"/>
    </source>
</evidence>
<protein>
    <submittedName>
        <fullName evidence="10">Cyclic peptide export ABC transporter</fullName>
    </submittedName>
</protein>
<dbReference type="InterPro" id="IPR017871">
    <property type="entry name" value="ABC_transporter-like_CS"/>
</dbReference>
<dbReference type="GO" id="GO:0016887">
    <property type="term" value="F:ATP hydrolysis activity"/>
    <property type="evidence" value="ECO:0007669"/>
    <property type="project" value="InterPro"/>
</dbReference>
<dbReference type="Pfam" id="PF00005">
    <property type="entry name" value="ABC_tran"/>
    <property type="match status" value="1"/>
</dbReference>
<keyword evidence="6 7" id="KW-0472">Membrane</keyword>
<feature type="transmembrane region" description="Helical" evidence="7">
    <location>
        <begin position="48"/>
        <end position="68"/>
    </location>
</feature>
<evidence type="ECO:0000256" key="1">
    <source>
        <dbReference type="ARBA" id="ARBA00004651"/>
    </source>
</evidence>
<dbReference type="CDD" id="cd03228">
    <property type="entry name" value="ABCC_MRP_Like"/>
    <property type="match status" value="1"/>
</dbReference>